<dbReference type="Proteomes" id="UP001555176">
    <property type="component" value="Unassembled WGS sequence"/>
</dbReference>
<proteinExistence type="predicted"/>
<evidence type="ECO:0000313" key="1">
    <source>
        <dbReference type="EMBL" id="MEW7079712.1"/>
    </source>
</evidence>
<name>A0ABV3NKU4_9BACI</name>
<protein>
    <submittedName>
        <fullName evidence="1">Uncharacterized protein</fullName>
    </submittedName>
</protein>
<gene>
    <name evidence="1" type="ORF">ABC651_11915</name>
</gene>
<accession>A0ABV3NKU4</accession>
<reference evidence="1 2" key="1">
    <citation type="submission" date="2024-04" db="EMBL/GenBank/DDBJ databases">
        <title>Bacterial genomes from commercial probiotics.</title>
        <authorList>
            <person name="Brady R."/>
            <person name="Call G.B."/>
            <person name="Chaston J.M."/>
        </authorList>
    </citation>
    <scope>NUCLEOTIDE SEQUENCE [LARGE SCALE GENOMIC DNA]</scope>
    <source>
        <strain evidence="2">gbc_m</strain>
    </source>
</reference>
<comment type="caution">
    <text evidence="1">The sequence shown here is derived from an EMBL/GenBank/DDBJ whole genome shotgun (WGS) entry which is preliminary data.</text>
</comment>
<evidence type="ECO:0000313" key="2">
    <source>
        <dbReference type="Proteomes" id="UP001555176"/>
    </source>
</evidence>
<sequence length="89" mass="9853">MRRWLAGGAAFLLFILVLTSGSSYFGLDAAKQGTTSDDDRKMAVALVNKDEGGQFNGKKYTFGNEFVKSIEKDNSQDWYVVSRGMAKMD</sequence>
<dbReference type="EMBL" id="JBDGII010000032">
    <property type="protein sequence ID" value="MEW7079712.1"/>
    <property type="molecule type" value="Genomic_DNA"/>
</dbReference>
<keyword evidence="2" id="KW-1185">Reference proteome</keyword>
<dbReference type="RefSeq" id="WP_225620960.1">
    <property type="nucleotide sequence ID" value="NZ_JBBEWJ010000001.1"/>
</dbReference>
<organism evidence="1 2">
    <name type="scientific">Heyndrickxia faecalis</name>
    <dbReference type="NCBI Taxonomy" id="2824910"/>
    <lineage>
        <taxon>Bacteria</taxon>
        <taxon>Bacillati</taxon>
        <taxon>Bacillota</taxon>
        <taxon>Bacilli</taxon>
        <taxon>Bacillales</taxon>
        <taxon>Bacillaceae</taxon>
        <taxon>Heyndrickxia</taxon>
    </lineage>
</organism>